<dbReference type="HOGENOM" id="CLU_1074068_0_0_1"/>
<dbReference type="PANTHER" id="PTHR34587:SF2">
    <property type="entry name" value="G-PROTEIN COUPLED RECEPTORS FAMILY 1 PROFILE DOMAIN-CONTAINING PROTEIN"/>
    <property type="match status" value="1"/>
</dbReference>
<feature type="chain" id="PRO_5003468206" evidence="1">
    <location>
        <begin position="21"/>
        <end position="259"/>
    </location>
</feature>
<evidence type="ECO:0000256" key="1">
    <source>
        <dbReference type="SAM" id="SignalP"/>
    </source>
</evidence>
<gene>
    <name evidence="2" type="ORF">PIIN_00308</name>
</gene>
<name>G4T5N2_SERID</name>
<dbReference type="eggNOG" id="ENOG502QU23">
    <property type="taxonomic scope" value="Eukaryota"/>
</dbReference>
<proteinExistence type="predicted"/>
<feature type="signal peptide" evidence="1">
    <location>
        <begin position="1"/>
        <end position="20"/>
    </location>
</feature>
<reference evidence="2 3" key="1">
    <citation type="journal article" date="2011" name="PLoS Pathog.">
        <title>Endophytic Life Strategies Decoded by Genome and Transcriptome Analyses of the Mutualistic Root Symbiont Piriformospora indica.</title>
        <authorList>
            <person name="Zuccaro A."/>
            <person name="Lahrmann U."/>
            <person name="Guldener U."/>
            <person name="Langen G."/>
            <person name="Pfiffi S."/>
            <person name="Biedenkopf D."/>
            <person name="Wong P."/>
            <person name="Samans B."/>
            <person name="Grimm C."/>
            <person name="Basiewicz M."/>
            <person name="Murat C."/>
            <person name="Martin F."/>
            <person name="Kogel K.H."/>
        </authorList>
    </citation>
    <scope>NUCLEOTIDE SEQUENCE [LARGE SCALE GENOMIC DNA]</scope>
    <source>
        <strain evidence="2 3">DSM 11827</strain>
    </source>
</reference>
<dbReference type="PANTHER" id="PTHR34587">
    <property type="entry name" value="VWFA DOMAIN-CONTAINING PROTEIN"/>
    <property type="match status" value="1"/>
</dbReference>
<sequence>MFNKASLFSALVLTASFVHARPGPTWVRRQENAQSSLTLDPAVISQGLAQDGQGNTPDPGQVRSETSTNNFINHCLKFLDQGVPLTDGKQITGGSCNQTPMGRIISLDKAPRCKFVFPKNGDDSIVENTAFTVQMRMVNMVAGNFVNAQANYYAAPQQVDGNGILIGHSHIVIEPLPSLDSTEPLDPLAFKFFKGLNDPADGQGILEDRGDCWSPQRCLPHVFHQYCGQPSTCIGFKCPTWSTGRLFLLYCKRKRRAGK</sequence>
<keyword evidence="1" id="KW-0732">Signal</keyword>
<dbReference type="STRING" id="1109443.G4T5N2"/>
<dbReference type="Proteomes" id="UP000007148">
    <property type="component" value="Unassembled WGS sequence"/>
</dbReference>
<evidence type="ECO:0000313" key="2">
    <source>
        <dbReference type="EMBL" id="CCA66625.1"/>
    </source>
</evidence>
<dbReference type="AlphaFoldDB" id="G4T5N2"/>
<comment type="caution">
    <text evidence="2">The sequence shown here is derived from an EMBL/GenBank/DDBJ whole genome shotgun (WGS) entry which is preliminary data.</text>
</comment>
<organism evidence="2 3">
    <name type="scientific">Serendipita indica (strain DSM 11827)</name>
    <name type="common">Root endophyte fungus</name>
    <name type="synonym">Piriformospora indica</name>
    <dbReference type="NCBI Taxonomy" id="1109443"/>
    <lineage>
        <taxon>Eukaryota</taxon>
        <taxon>Fungi</taxon>
        <taxon>Dikarya</taxon>
        <taxon>Basidiomycota</taxon>
        <taxon>Agaricomycotina</taxon>
        <taxon>Agaricomycetes</taxon>
        <taxon>Sebacinales</taxon>
        <taxon>Serendipitaceae</taxon>
        <taxon>Serendipita</taxon>
    </lineage>
</organism>
<evidence type="ECO:0000313" key="3">
    <source>
        <dbReference type="Proteomes" id="UP000007148"/>
    </source>
</evidence>
<dbReference type="EMBL" id="CAFZ01000003">
    <property type="protein sequence ID" value="CCA66625.1"/>
    <property type="molecule type" value="Genomic_DNA"/>
</dbReference>
<dbReference type="InParanoid" id="G4T5N2"/>
<accession>G4T5N2</accession>
<dbReference type="OrthoDB" id="2336871at2759"/>
<dbReference type="InterPro" id="IPR053216">
    <property type="entry name" value="Appressorial_penetr-assoc"/>
</dbReference>
<keyword evidence="3" id="KW-1185">Reference proteome</keyword>
<protein>
    <submittedName>
        <fullName evidence="2">Uncharacterized protein</fullName>
    </submittedName>
</protein>